<proteinExistence type="predicted"/>
<keyword evidence="3" id="KW-0418">Kinase</keyword>
<evidence type="ECO:0000313" key="3">
    <source>
        <dbReference type="EMBL" id="SDL30527.1"/>
    </source>
</evidence>
<evidence type="ECO:0000256" key="1">
    <source>
        <dbReference type="ARBA" id="ARBA00022527"/>
    </source>
</evidence>
<dbReference type="GO" id="GO:0004674">
    <property type="term" value="F:protein serine/threonine kinase activity"/>
    <property type="evidence" value="ECO:0007669"/>
    <property type="project" value="UniProtKB-KW"/>
</dbReference>
<dbReference type="EMBL" id="FNGO01000003">
    <property type="protein sequence ID" value="SDL30527.1"/>
    <property type="molecule type" value="Genomic_DNA"/>
</dbReference>
<dbReference type="RefSeq" id="WP_089758277.1">
    <property type="nucleotide sequence ID" value="NZ_FNGO01000003.1"/>
</dbReference>
<evidence type="ECO:0000259" key="2">
    <source>
        <dbReference type="Pfam" id="PF13581"/>
    </source>
</evidence>
<dbReference type="PANTHER" id="PTHR35526">
    <property type="entry name" value="ANTI-SIGMA-F FACTOR RSBW-RELATED"/>
    <property type="match status" value="1"/>
</dbReference>
<dbReference type="CDD" id="cd16936">
    <property type="entry name" value="HATPase_RsbW-like"/>
    <property type="match status" value="1"/>
</dbReference>
<keyword evidence="4" id="KW-1185">Reference proteome</keyword>
<dbReference type="Pfam" id="PF13581">
    <property type="entry name" value="HATPase_c_2"/>
    <property type="match status" value="1"/>
</dbReference>
<dbReference type="STRING" id="321763.SAMN04488692_10398"/>
<dbReference type="OrthoDB" id="254943at2"/>
<keyword evidence="3" id="KW-0808">Transferase</keyword>
<gene>
    <name evidence="3" type="ORF">SAMN04488692_10398</name>
</gene>
<dbReference type="InterPro" id="IPR003594">
    <property type="entry name" value="HATPase_dom"/>
</dbReference>
<organism evidence="3 4">
    <name type="scientific">Halarsenatibacter silvermanii</name>
    <dbReference type="NCBI Taxonomy" id="321763"/>
    <lineage>
        <taxon>Bacteria</taxon>
        <taxon>Bacillati</taxon>
        <taxon>Bacillota</taxon>
        <taxon>Clostridia</taxon>
        <taxon>Halanaerobiales</taxon>
        <taxon>Halarsenatibacteraceae</taxon>
        <taxon>Halarsenatibacter</taxon>
    </lineage>
</organism>
<protein>
    <submittedName>
        <fullName evidence="3">Serine/threonine-protein kinase RsbW</fullName>
    </submittedName>
</protein>
<reference evidence="3 4" key="1">
    <citation type="submission" date="2016-10" db="EMBL/GenBank/DDBJ databases">
        <authorList>
            <person name="de Groot N.N."/>
        </authorList>
    </citation>
    <scope>NUCLEOTIDE SEQUENCE [LARGE SCALE GENOMIC DNA]</scope>
    <source>
        <strain evidence="3 4">SLAS-1</strain>
    </source>
</reference>
<dbReference type="SUPFAM" id="SSF55874">
    <property type="entry name" value="ATPase domain of HSP90 chaperone/DNA topoisomerase II/histidine kinase"/>
    <property type="match status" value="1"/>
</dbReference>
<evidence type="ECO:0000313" key="4">
    <source>
        <dbReference type="Proteomes" id="UP000199476"/>
    </source>
</evidence>
<dbReference type="PANTHER" id="PTHR35526:SF3">
    <property type="entry name" value="ANTI-SIGMA-F FACTOR RSBW"/>
    <property type="match status" value="1"/>
</dbReference>
<dbReference type="AlphaFoldDB" id="A0A1G9IZ37"/>
<dbReference type="Proteomes" id="UP000199476">
    <property type="component" value="Unassembled WGS sequence"/>
</dbReference>
<name>A0A1G9IZ37_9FIRM</name>
<keyword evidence="1" id="KW-0723">Serine/threonine-protein kinase</keyword>
<dbReference type="InterPro" id="IPR050267">
    <property type="entry name" value="Anti-sigma-factor_SerPK"/>
</dbReference>
<dbReference type="InterPro" id="IPR036890">
    <property type="entry name" value="HATPase_C_sf"/>
</dbReference>
<sequence length="134" mass="14746">MSAEKMIETDLTMACQAELVADTVEEIIDILADADHGVEDLNFRLELAAREMLANALEHGCSSPEEEARVEISAHVGRVEISVKDPGDGFDWRQADMENMPVLEEKGRGLNLINQVADELEFNEDGNAITAVFT</sequence>
<feature type="domain" description="Histidine kinase/HSP90-like ATPase" evidence="2">
    <location>
        <begin position="36"/>
        <end position="132"/>
    </location>
</feature>
<accession>A0A1G9IZ37</accession>
<dbReference type="Gene3D" id="3.30.565.10">
    <property type="entry name" value="Histidine kinase-like ATPase, C-terminal domain"/>
    <property type="match status" value="1"/>
</dbReference>